<dbReference type="Gene3D" id="3.40.640.10">
    <property type="entry name" value="Type I PLP-dependent aspartate aminotransferase-like (Major domain)"/>
    <property type="match status" value="1"/>
</dbReference>
<dbReference type="InterPro" id="IPR004839">
    <property type="entry name" value="Aminotransferase_I/II_large"/>
</dbReference>
<dbReference type="OrthoDB" id="9804020at2"/>
<evidence type="ECO:0000256" key="4">
    <source>
        <dbReference type="ARBA" id="ARBA00023125"/>
    </source>
</evidence>
<dbReference type="Pfam" id="PF00155">
    <property type="entry name" value="Aminotran_1_2"/>
    <property type="match status" value="1"/>
</dbReference>
<dbReference type="InterPro" id="IPR036388">
    <property type="entry name" value="WH-like_DNA-bd_sf"/>
</dbReference>
<gene>
    <name evidence="7" type="ORF">SAMN05216551_101582</name>
</gene>
<reference evidence="8" key="1">
    <citation type="submission" date="2016-09" db="EMBL/GenBank/DDBJ databases">
        <authorList>
            <person name="Varghese N."/>
            <person name="Submissions S."/>
        </authorList>
    </citation>
    <scope>NUCLEOTIDE SEQUENCE [LARGE SCALE GENOMIC DNA]</scope>
    <source>
        <strain evidence="8">JS23</strain>
    </source>
</reference>
<dbReference type="Pfam" id="PF00392">
    <property type="entry name" value="GntR"/>
    <property type="match status" value="1"/>
</dbReference>
<dbReference type="SUPFAM" id="SSF46785">
    <property type="entry name" value="Winged helix' DNA-binding domain"/>
    <property type="match status" value="1"/>
</dbReference>
<keyword evidence="3" id="KW-0805">Transcription regulation</keyword>
<dbReference type="InterPro" id="IPR051446">
    <property type="entry name" value="HTH_trans_reg/aminotransferase"/>
</dbReference>
<keyword evidence="5" id="KW-0804">Transcription</keyword>
<evidence type="ECO:0000259" key="6">
    <source>
        <dbReference type="PROSITE" id="PS50949"/>
    </source>
</evidence>
<dbReference type="Gene3D" id="1.10.10.10">
    <property type="entry name" value="Winged helix-like DNA-binding domain superfamily/Winged helix DNA-binding domain"/>
    <property type="match status" value="1"/>
</dbReference>
<dbReference type="PROSITE" id="PS50949">
    <property type="entry name" value="HTH_GNTR"/>
    <property type="match status" value="1"/>
</dbReference>
<keyword evidence="2" id="KW-0663">Pyridoxal phosphate</keyword>
<evidence type="ECO:0000313" key="7">
    <source>
        <dbReference type="EMBL" id="SDV46726.1"/>
    </source>
</evidence>
<dbReference type="GO" id="GO:0003677">
    <property type="term" value="F:DNA binding"/>
    <property type="evidence" value="ECO:0007669"/>
    <property type="project" value="UniProtKB-KW"/>
</dbReference>
<dbReference type="RefSeq" id="WP_091904338.1">
    <property type="nucleotide sequence ID" value="NZ_FNLO01000001.1"/>
</dbReference>
<sequence>MELDLTLAMQTAVPQAADSTRQRRLYETLRDAILDGRLSGGARLPASRALAEQLGCARNTVLRVYERLADEGLLLADRQGSRVPRFTHLRGETQGAAAVAPLATLEAAAPARLDDAPLCDVRARAAASGLRPGIPALDAFPLPQWRKCVARAWRAIDADLLGYGGDREAVGHPALRRSIAAYLRVVRQVQCEADQIIVTDGTQTGLDLCARVLAKPGDGVWMEDPGYDGARAAFMGAGLRVEPIAVDADGMAPRPADWTCRPPRLIFVTPSHQYPLGAVLSLQRRLALLERARAVGAWIVEDDYDCEFRYRGATLPSVQGLTRDAPVVYAGTFSKTMFPALRLAFLVVPRAVQATIAAGLARQGREGRIADQLALADFIDSGQYARHLRRMRTLYRERRDALIAAIERHLPDVLELSGGAGGMHFSARLRVSVSDVAICDAAAKEGLRVKALSGYRLRGVNGREHNGFVLGYANLPAESADLIVAQLARLIAAARPRAGG</sequence>
<evidence type="ECO:0000256" key="1">
    <source>
        <dbReference type="ARBA" id="ARBA00005384"/>
    </source>
</evidence>
<accession>A0A1H2PK02</accession>
<dbReference type="SUPFAM" id="SSF53383">
    <property type="entry name" value="PLP-dependent transferases"/>
    <property type="match status" value="1"/>
</dbReference>
<dbReference type="GO" id="GO:0030170">
    <property type="term" value="F:pyridoxal phosphate binding"/>
    <property type="evidence" value="ECO:0007669"/>
    <property type="project" value="InterPro"/>
</dbReference>
<dbReference type="PANTHER" id="PTHR46577:SF1">
    <property type="entry name" value="HTH-TYPE TRANSCRIPTIONAL REGULATORY PROTEIN GABR"/>
    <property type="match status" value="1"/>
</dbReference>
<dbReference type="STRING" id="1770053.SAMN05216551_101582"/>
<dbReference type="InterPro" id="IPR036390">
    <property type="entry name" value="WH_DNA-bd_sf"/>
</dbReference>
<dbReference type="InterPro" id="IPR015421">
    <property type="entry name" value="PyrdxlP-dep_Trfase_major"/>
</dbReference>
<comment type="similarity">
    <text evidence="1">In the C-terminal section; belongs to the class-I pyridoxal-phosphate-dependent aminotransferase family.</text>
</comment>
<dbReference type="CDD" id="cd00609">
    <property type="entry name" value="AAT_like"/>
    <property type="match status" value="1"/>
</dbReference>
<protein>
    <submittedName>
        <fullName evidence="7">Transcriptional regulator, GntR family</fullName>
    </submittedName>
</protein>
<dbReference type="PANTHER" id="PTHR46577">
    <property type="entry name" value="HTH-TYPE TRANSCRIPTIONAL REGULATORY PROTEIN GABR"/>
    <property type="match status" value="1"/>
</dbReference>
<feature type="domain" description="HTH gntR-type" evidence="6">
    <location>
        <begin position="19"/>
        <end position="86"/>
    </location>
</feature>
<name>A0A1H2PK02_9BURK</name>
<dbReference type="InterPro" id="IPR000524">
    <property type="entry name" value="Tscrpt_reg_HTH_GntR"/>
</dbReference>
<dbReference type="Proteomes" id="UP000243719">
    <property type="component" value="Unassembled WGS sequence"/>
</dbReference>
<dbReference type="PRINTS" id="PR00035">
    <property type="entry name" value="HTHGNTR"/>
</dbReference>
<keyword evidence="8" id="KW-1185">Reference proteome</keyword>
<dbReference type="SMART" id="SM00345">
    <property type="entry name" value="HTH_GNTR"/>
    <property type="match status" value="1"/>
</dbReference>
<dbReference type="GO" id="GO:0003700">
    <property type="term" value="F:DNA-binding transcription factor activity"/>
    <property type="evidence" value="ECO:0007669"/>
    <property type="project" value="InterPro"/>
</dbReference>
<evidence type="ECO:0000313" key="8">
    <source>
        <dbReference type="Proteomes" id="UP000243719"/>
    </source>
</evidence>
<dbReference type="CDD" id="cd07377">
    <property type="entry name" value="WHTH_GntR"/>
    <property type="match status" value="1"/>
</dbReference>
<dbReference type="AlphaFoldDB" id="A0A1H2PK02"/>
<organism evidence="7 8">
    <name type="scientific">Chitinasiproducens palmae</name>
    <dbReference type="NCBI Taxonomy" id="1770053"/>
    <lineage>
        <taxon>Bacteria</taxon>
        <taxon>Pseudomonadati</taxon>
        <taxon>Pseudomonadota</taxon>
        <taxon>Betaproteobacteria</taxon>
        <taxon>Burkholderiales</taxon>
        <taxon>Burkholderiaceae</taxon>
        <taxon>Chitinasiproducens</taxon>
    </lineage>
</organism>
<keyword evidence="4" id="KW-0238">DNA-binding</keyword>
<proteinExistence type="inferred from homology"/>
<evidence type="ECO:0000256" key="5">
    <source>
        <dbReference type="ARBA" id="ARBA00023163"/>
    </source>
</evidence>
<dbReference type="EMBL" id="FNLO01000001">
    <property type="protein sequence ID" value="SDV46726.1"/>
    <property type="molecule type" value="Genomic_DNA"/>
</dbReference>
<evidence type="ECO:0000256" key="2">
    <source>
        <dbReference type="ARBA" id="ARBA00022898"/>
    </source>
</evidence>
<dbReference type="InterPro" id="IPR015424">
    <property type="entry name" value="PyrdxlP-dep_Trfase"/>
</dbReference>
<evidence type="ECO:0000256" key="3">
    <source>
        <dbReference type="ARBA" id="ARBA00023015"/>
    </source>
</evidence>